<keyword evidence="1" id="KW-0472">Membrane</keyword>
<dbReference type="AlphaFoldDB" id="A0ABD2M5V1"/>
<feature type="transmembrane region" description="Helical" evidence="1">
    <location>
        <begin position="172"/>
        <end position="192"/>
    </location>
</feature>
<organism evidence="2 3">
    <name type="scientific">Heterodera trifolii</name>
    <dbReference type="NCBI Taxonomy" id="157864"/>
    <lineage>
        <taxon>Eukaryota</taxon>
        <taxon>Metazoa</taxon>
        <taxon>Ecdysozoa</taxon>
        <taxon>Nematoda</taxon>
        <taxon>Chromadorea</taxon>
        <taxon>Rhabditida</taxon>
        <taxon>Tylenchina</taxon>
        <taxon>Tylenchomorpha</taxon>
        <taxon>Tylenchoidea</taxon>
        <taxon>Heteroderidae</taxon>
        <taxon>Heteroderinae</taxon>
        <taxon>Heterodera</taxon>
    </lineage>
</organism>
<keyword evidence="1" id="KW-0812">Transmembrane</keyword>
<gene>
    <name evidence="2" type="ORF">niasHT_009565</name>
</gene>
<dbReference type="Proteomes" id="UP001620626">
    <property type="component" value="Unassembled WGS sequence"/>
</dbReference>
<protein>
    <submittedName>
        <fullName evidence="2">Uncharacterized protein</fullName>
    </submittedName>
</protein>
<name>A0ABD2M5V1_9BILA</name>
<sequence>MEILRKTCKNFSIGEECDVREELKKNKEMKKFFESVPDRRPTNPRDAYAGDTPYPVGVPKIVVSRNFNVNWTVPDDVPYDGLLKVKVIPPKNLLYPLLPMHIDDMLLFPNCWACAKRAKNEFVMTKDEIYSGHRSSAKCHNGCISRPRNAHPFARHSHSQLHAFPLPPLACAYATFLLLWDVILPCILAYLINPVRVTFMSLDPTFEDPTFEDTTFEDPTFEDTTFEDIHNFKKNK</sequence>
<evidence type="ECO:0000256" key="1">
    <source>
        <dbReference type="SAM" id="Phobius"/>
    </source>
</evidence>
<evidence type="ECO:0000313" key="2">
    <source>
        <dbReference type="EMBL" id="KAL3122668.1"/>
    </source>
</evidence>
<accession>A0ABD2M5V1</accession>
<keyword evidence="3" id="KW-1185">Reference proteome</keyword>
<reference evidence="2 3" key="1">
    <citation type="submission" date="2024-10" db="EMBL/GenBank/DDBJ databases">
        <authorList>
            <person name="Kim D."/>
        </authorList>
    </citation>
    <scope>NUCLEOTIDE SEQUENCE [LARGE SCALE GENOMIC DNA]</scope>
    <source>
        <strain evidence="2">BH-2024</strain>
    </source>
</reference>
<comment type="caution">
    <text evidence="2">The sequence shown here is derived from an EMBL/GenBank/DDBJ whole genome shotgun (WGS) entry which is preliminary data.</text>
</comment>
<dbReference type="EMBL" id="JBICBT010000130">
    <property type="protein sequence ID" value="KAL3122668.1"/>
    <property type="molecule type" value="Genomic_DNA"/>
</dbReference>
<keyword evidence="1" id="KW-1133">Transmembrane helix</keyword>
<proteinExistence type="predicted"/>
<evidence type="ECO:0000313" key="3">
    <source>
        <dbReference type="Proteomes" id="UP001620626"/>
    </source>
</evidence>